<feature type="non-terminal residue" evidence="1">
    <location>
        <position position="43"/>
    </location>
</feature>
<reference evidence="2" key="1">
    <citation type="journal article" date="2021" name="BMC Genomics">
        <title>Chromosome-level genome assembly and manually-curated proteome of model necrotroph Parastagonospora nodorum Sn15 reveals a genome-wide trove of candidate effector homologs, and redundancy of virulence-related functions within an accessory chromosome.</title>
        <authorList>
            <person name="Bertazzoni S."/>
            <person name="Jones D.A.B."/>
            <person name="Phan H.T."/>
            <person name="Tan K.-C."/>
            <person name="Hane J.K."/>
        </authorList>
    </citation>
    <scope>NUCLEOTIDE SEQUENCE [LARGE SCALE GENOMIC DNA]</scope>
    <source>
        <strain evidence="2">SN15 / ATCC MYA-4574 / FGSC 10173)</strain>
    </source>
</reference>
<dbReference type="VEuPathDB" id="FungiDB:JI435_300350"/>
<evidence type="ECO:0000313" key="1">
    <source>
        <dbReference type="EMBL" id="QRC91059.1"/>
    </source>
</evidence>
<keyword evidence="2" id="KW-1185">Reference proteome</keyword>
<dbReference type="Proteomes" id="UP000663193">
    <property type="component" value="Chromosome 1"/>
</dbReference>
<protein>
    <submittedName>
        <fullName evidence="1">Uncharacterized protein</fullName>
    </submittedName>
</protein>
<sequence>RGFKYTLSMTLAIHRALSLINLGQTLATKLGAERRAYPFHPSE</sequence>
<organism evidence="1 2">
    <name type="scientific">Phaeosphaeria nodorum (strain SN15 / ATCC MYA-4574 / FGSC 10173)</name>
    <name type="common">Glume blotch fungus</name>
    <name type="synonym">Parastagonospora nodorum</name>
    <dbReference type="NCBI Taxonomy" id="321614"/>
    <lineage>
        <taxon>Eukaryota</taxon>
        <taxon>Fungi</taxon>
        <taxon>Dikarya</taxon>
        <taxon>Ascomycota</taxon>
        <taxon>Pezizomycotina</taxon>
        <taxon>Dothideomycetes</taxon>
        <taxon>Pleosporomycetidae</taxon>
        <taxon>Pleosporales</taxon>
        <taxon>Pleosporineae</taxon>
        <taxon>Phaeosphaeriaceae</taxon>
        <taxon>Parastagonospora</taxon>
    </lineage>
</organism>
<gene>
    <name evidence="1" type="ORF">JI435_300350</name>
</gene>
<dbReference type="AlphaFoldDB" id="A0A7U2EQA0"/>
<proteinExistence type="predicted"/>
<name>A0A7U2EQA0_PHANO</name>
<evidence type="ECO:0000313" key="2">
    <source>
        <dbReference type="Proteomes" id="UP000663193"/>
    </source>
</evidence>
<dbReference type="EMBL" id="CP069023">
    <property type="protein sequence ID" value="QRC91059.1"/>
    <property type="molecule type" value="Genomic_DNA"/>
</dbReference>
<accession>A0A7U2EQA0</accession>